<dbReference type="GO" id="GO:0005524">
    <property type="term" value="F:ATP binding"/>
    <property type="evidence" value="ECO:0007669"/>
    <property type="project" value="UniProtKB-KW"/>
</dbReference>
<dbReference type="Pfam" id="PF03135">
    <property type="entry name" value="CagE_TrbE_VirB"/>
    <property type="match status" value="1"/>
</dbReference>
<sequence length="867" mass="96441">MTGFLFFIFILIIEAGLLLFAFLRHRPGMQEEFRDSEAGLADLLRHAEPIADGVLSGKGGEIIGGFFYRGTDTESSTNHELDMISARVNNALARLGSGWMAHIDAMRSEAIGYPDRTPFVHPVAELVDEERRLQYSGEGLHHESRYAIILTYLPPLAAESKAQSMMFEHSEDLRGIKTATREKLVAQFNTILDSLEGELGLVFNAITRMRCHERTNAADGRKYQVDDLLGYVHYCVTGIAQYMALPKAGVTVDTIVGSQDFVAGNTPKVGANHIRILSIEGFPSHGYSGILDSLNSLPVTYRWSTRFIFMDPEEGRNLLEKMFKKWRQKIRGLRDTVSNNSAGAVDQDALEMMIDAQTAMGEAAAGRVRFGHYTSVIVLMNQDLPALLEAVEMCAKAIRTLSFAVRVETINAVEAFLGSIPGHGYENVRRPILHTMNLAHLIPTTATWPGLSTNPNPFYPPNSPPLMYADTTGGTPFRVGTHVGDVGHFLMLGPTGAGKSTLLELMGLQHMRYRRARTIKFEKGYSSYVACASVNGAYYDLAGEHPSIVGGKEYRDALCPLRHVDQPSWRLWALDWIETCLALSKVEVTSRRRNLIANALVSIGNADPDQRTMTHFVSQLQDSDLQEALKPYTLAGNNQMLDGEDDTLQGAHFIVFEMEHLMGKGAQIAVPVLLYLFRKVETMLDGSPTLLILDEAWLMLEHPIFSAKIKEWLKVMRKRNCSVGFATQSISDVGKSSIRDVLYESCPTKIFLSNPEAQRNVSVREEYERIGLNDQQIELIAQGVKKQDYFYMSPLGRRRFRLGLGPVTLAFVGVSGTEDIDHARRILASGTRNFGAEWLRHCSTAKVEWGDGLAEWASLLENRQAAA</sequence>
<dbReference type="Proteomes" id="UP000397656">
    <property type="component" value="Plasmid pRK1-3"/>
</dbReference>
<dbReference type="InterPro" id="IPR051162">
    <property type="entry name" value="T4SS_component"/>
</dbReference>
<gene>
    <name evidence="6" type="ORF">F7R26_039775</name>
</gene>
<dbReference type="Pfam" id="PF19044">
    <property type="entry name" value="P-loop_TraG"/>
    <property type="match status" value="1"/>
</dbReference>
<evidence type="ECO:0000259" key="4">
    <source>
        <dbReference type="Pfam" id="PF03135"/>
    </source>
</evidence>
<dbReference type="AlphaFoldDB" id="A0A643FSZ6"/>
<proteinExistence type="inferred from homology"/>
<protein>
    <submittedName>
        <fullName evidence="6">Transporter</fullName>
    </submittedName>
</protein>
<evidence type="ECO:0000256" key="2">
    <source>
        <dbReference type="ARBA" id="ARBA00022741"/>
    </source>
</evidence>
<keyword evidence="2" id="KW-0547">Nucleotide-binding</keyword>
<evidence type="ECO:0000313" key="6">
    <source>
        <dbReference type="EMBL" id="QOT82251.1"/>
    </source>
</evidence>
<evidence type="ECO:0000256" key="1">
    <source>
        <dbReference type="ARBA" id="ARBA00006512"/>
    </source>
</evidence>
<feature type="domain" description="TraG P-loop" evidence="5">
    <location>
        <begin position="625"/>
        <end position="780"/>
    </location>
</feature>
<evidence type="ECO:0000313" key="7">
    <source>
        <dbReference type="Proteomes" id="UP000397656"/>
    </source>
</evidence>
<dbReference type="SUPFAM" id="SSF52540">
    <property type="entry name" value="P-loop containing nucleoside triphosphate hydrolases"/>
    <property type="match status" value="1"/>
</dbReference>
<dbReference type="InterPro" id="IPR018145">
    <property type="entry name" value="CagE_TrbE_VirB_cntrl_dom"/>
</dbReference>
<reference evidence="6 7" key="1">
    <citation type="submission" date="2020-10" db="EMBL/GenBank/DDBJ databases">
        <title>Complete genome sequence of Cupriavidus basilensis CCUG 49340T.</title>
        <authorList>
            <person name="Salva-Serra F."/>
            <person name="Donoso R.A."/>
            <person name="Cho K.H."/>
            <person name="Yoo J.A."/>
            <person name="Lee K."/>
            <person name="Yoon S.-H."/>
            <person name="Perez-Pantoja D."/>
            <person name="Moore E.R.B."/>
        </authorList>
    </citation>
    <scope>NUCLEOTIDE SEQUENCE [LARGE SCALE GENOMIC DNA]</scope>
    <source>
        <strain evidence="7">CCUG 49340</strain>
        <plasmid evidence="6 7">pRK1-3</plasmid>
    </source>
</reference>
<dbReference type="PANTHER" id="PTHR30121:SF12">
    <property type="entry name" value="TYPE IV SECRETION SYSTEM PROTEIN CAGE"/>
    <property type="match status" value="1"/>
</dbReference>
<dbReference type="GeneID" id="98407113"/>
<dbReference type="EMBL" id="CP062807">
    <property type="protein sequence ID" value="QOT82251.1"/>
    <property type="molecule type" value="Genomic_DNA"/>
</dbReference>
<feature type="domain" description="CagE TrbE VirB component of type IV transporter system central" evidence="4">
    <location>
        <begin position="219"/>
        <end position="429"/>
    </location>
</feature>
<geneLocation type="plasmid" evidence="6 7">
    <name>pRK1-3</name>
</geneLocation>
<evidence type="ECO:0000256" key="3">
    <source>
        <dbReference type="ARBA" id="ARBA00022840"/>
    </source>
</evidence>
<organism evidence="6 7">
    <name type="scientific">Cupriavidus basilensis</name>
    <dbReference type="NCBI Taxonomy" id="68895"/>
    <lineage>
        <taxon>Bacteria</taxon>
        <taxon>Pseudomonadati</taxon>
        <taxon>Pseudomonadota</taxon>
        <taxon>Betaproteobacteria</taxon>
        <taxon>Burkholderiales</taxon>
        <taxon>Burkholderiaceae</taxon>
        <taxon>Cupriavidus</taxon>
    </lineage>
</organism>
<dbReference type="InterPro" id="IPR043964">
    <property type="entry name" value="P-loop_TraG"/>
</dbReference>
<dbReference type="RefSeq" id="WP_150986948.1">
    <property type="nucleotide sequence ID" value="NZ_CP062807.1"/>
</dbReference>
<dbReference type="PANTHER" id="PTHR30121">
    <property type="entry name" value="UNCHARACTERIZED PROTEIN YJGR-RELATED"/>
    <property type="match status" value="1"/>
</dbReference>
<keyword evidence="3" id="KW-0067">ATP-binding</keyword>
<accession>A0A643FSZ6</accession>
<dbReference type="CDD" id="cd01127">
    <property type="entry name" value="TrwB_TraG_TraD_VirD4"/>
    <property type="match status" value="1"/>
</dbReference>
<dbReference type="InterPro" id="IPR027417">
    <property type="entry name" value="P-loop_NTPase"/>
</dbReference>
<keyword evidence="6" id="KW-0614">Plasmid</keyword>
<name>A0A643FSZ6_9BURK</name>
<evidence type="ECO:0000259" key="5">
    <source>
        <dbReference type="Pfam" id="PF19044"/>
    </source>
</evidence>
<dbReference type="Gene3D" id="3.40.50.300">
    <property type="entry name" value="P-loop containing nucleotide triphosphate hydrolases"/>
    <property type="match status" value="1"/>
</dbReference>
<comment type="similarity">
    <text evidence="1">Belongs to the TrbE/VirB4 family.</text>
</comment>